<reference evidence="2 3" key="1">
    <citation type="journal article" date="2018" name="PLoS Pathog.">
        <title>Evolution of structural diversity of trichothecenes, a family of toxins produced by plant pathogenic and entomopathogenic fungi.</title>
        <authorList>
            <person name="Proctor R.H."/>
            <person name="McCormick S.P."/>
            <person name="Kim H.S."/>
            <person name="Cardoza R.E."/>
            <person name="Stanley A.M."/>
            <person name="Lindo L."/>
            <person name="Kelly A."/>
            <person name="Brown D.W."/>
            <person name="Lee T."/>
            <person name="Vaughan M.M."/>
            <person name="Alexander N.J."/>
            <person name="Busman M."/>
            <person name="Gutierrez S."/>
        </authorList>
    </citation>
    <scope>NUCLEOTIDE SEQUENCE [LARGE SCALE GENOMIC DNA]</scope>
    <source>
        <strain evidence="2 3">NRRL 3299</strain>
    </source>
</reference>
<protein>
    <submittedName>
        <fullName evidence="2">Uncharacterized protein</fullName>
    </submittedName>
</protein>
<dbReference type="Proteomes" id="UP000266152">
    <property type="component" value="Unassembled WGS sequence"/>
</dbReference>
<comment type="caution">
    <text evidence="2">The sequence shown here is derived from an EMBL/GenBank/DDBJ whole genome shotgun (WGS) entry which is preliminary data.</text>
</comment>
<dbReference type="AlphaFoldDB" id="A0A395SK78"/>
<evidence type="ECO:0000256" key="1">
    <source>
        <dbReference type="SAM" id="MobiDB-lite"/>
    </source>
</evidence>
<accession>A0A395SK78</accession>
<feature type="region of interest" description="Disordered" evidence="1">
    <location>
        <begin position="33"/>
        <end position="89"/>
    </location>
</feature>
<evidence type="ECO:0000313" key="3">
    <source>
        <dbReference type="Proteomes" id="UP000266152"/>
    </source>
</evidence>
<name>A0A395SK78_FUSSP</name>
<feature type="compositionally biased region" description="Basic and acidic residues" evidence="1">
    <location>
        <begin position="60"/>
        <end position="89"/>
    </location>
</feature>
<keyword evidence="3" id="KW-1185">Reference proteome</keyword>
<sequence length="113" mass="12200">MGVRIWAFHADRWEMALRTVEEVRRSVKEEVDEVEGIGSDGAADIELEGMAEVENDDGAAEERGVDARTASEKMEQAAVAEEEHEKNDDAELAAVVEETAGGVGVVVAVGMRE</sequence>
<proteinExistence type="predicted"/>
<gene>
    <name evidence="2" type="ORF">FSPOR_2558</name>
</gene>
<organism evidence="2 3">
    <name type="scientific">Fusarium sporotrichioides</name>
    <dbReference type="NCBI Taxonomy" id="5514"/>
    <lineage>
        <taxon>Eukaryota</taxon>
        <taxon>Fungi</taxon>
        <taxon>Dikarya</taxon>
        <taxon>Ascomycota</taxon>
        <taxon>Pezizomycotina</taxon>
        <taxon>Sordariomycetes</taxon>
        <taxon>Hypocreomycetidae</taxon>
        <taxon>Hypocreales</taxon>
        <taxon>Nectriaceae</taxon>
        <taxon>Fusarium</taxon>
    </lineage>
</organism>
<feature type="compositionally biased region" description="Acidic residues" evidence="1">
    <location>
        <begin position="43"/>
        <end position="59"/>
    </location>
</feature>
<dbReference type="EMBL" id="PXOF01000032">
    <property type="protein sequence ID" value="RGP72811.1"/>
    <property type="molecule type" value="Genomic_DNA"/>
</dbReference>
<evidence type="ECO:0000313" key="2">
    <source>
        <dbReference type="EMBL" id="RGP72811.1"/>
    </source>
</evidence>